<dbReference type="PANTHER" id="PTHR23227">
    <property type="entry name" value="BUCENTAUR RELATED"/>
    <property type="match status" value="1"/>
</dbReference>
<protein>
    <recommendedName>
        <fullName evidence="4">Craniofacial development protein 2</fullName>
    </recommendedName>
</protein>
<feature type="region of interest" description="Disordered" evidence="1">
    <location>
        <begin position="1"/>
        <end position="30"/>
    </location>
</feature>
<gene>
    <name evidence="2" type="ORF">EEDITHA_LOCUS2742</name>
</gene>
<evidence type="ECO:0000256" key="1">
    <source>
        <dbReference type="SAM" id="MobiDB-lite"/>
    </source>
</evidence>
<feature type="compositionally biased region" description="Basic and acidic residues" evidence="1">
    <location>
        <begin position="10"/>
        <end position="19"/>
    </location>
</feature>
<comment type="caution">
    <text evidence="2">The sequence shown here is derived from an EMBL/GenBank/DDBJ whole genome shotgun (WGS) entry which is preliminary data.</text>
</comment>
<dbReference type="Gene3D" id="3.60.10.10">
    <property type="entry name" value="Endonuclease/exonuclease/phosphatase"/>
    <property type="match status" value="1"/>
</dbReference>
<dbReference type="InterPro" id="IPR036691">
    <property type="entry name" value="Endo/exonu/phosph_ase_sf"/>
</dbReference>
<evidence type="ECO:0000313" key="2">
    <source>
        <dbReference type="EMBL" id="CAH2086352.1"/>
    </source>
</evidence>
<dbReference type="EMBL" id="CAKOGL010000005">
    <property type="protein sequence ID" value="CAH2086352.1"/>
    <property type="molecule type" value="Genomic_DNA"/>
</dbReference>
<evidence type="ECO:0008006" key="4">
    <source>
        <dbReference type="Google" id="ProtNLM"/>
    </source>
</evidence>
<dbReference type="Proteomes" id="UP001153954">
    <property type="component" value="Unassembled WGS sequence"/>
</dbReference>
<evidence type="ECO:0000313" key="3">
    <source>
        <dbReference type="Proteomes" id="UP001153954"/>
    </source>
</evidence>
<dbReference type="PANTHER" id="PTHR23227:SF67">
    <property type="entry name" value="CRANIOFACIAL DEVELOPMENT PROTEIN 2-LIKE"/>
    <property type="match status" value="1"/>
</dbReference>
<dbReference type="AlphaFoldDB" id="A0AAU9TJP9"/>
<reference evidence="2" key="1">
    <citation type="submission" date="2022-03" db="EMBL/GenBank/DDBJ databases">
        <authorList>
            <person name="Tunstrom K."/>
        </authorList>
    </citation>
    <scope>NUCLEOTIDE SEQUENCE</scope>
</reference>
<dbReference type="InterPro" id="IPR027124">
    <property type="entry name" value="Swc5/CFDP1/2"/>
</dbReference>
<proteinExistence type="predicted"/>
<keyword evidence="3" id="KW-1185">Reference proteome</keyword>
<accession>A0AAU9TJP9</accession>
<organism evidence="2 3">
    <name type="scientific">Euphydryas editha</name>
    <name type="common">Edith's checkerspot</name>
    <dbReference type="NCBI Taxonomy" id="104508"/>
    <lineage>
        <taxon>Eukaryota</taxon>
        <taxon>Metazoa</taxon>
        <taxon>Ecdysozoa</taxon>
        <taxon>Arthropoda</taxon>
        <taxon>Hexapoda</taxon>
        <taxon>Insecta</taxon>
        <taxon>Pterygota</taxon>
        <taxon>Neoptera</taxon>
        <taxon>Endopterygota</taxon>
        <taxon>Lepidoptera</taxon>
        <taxon>Glossata</taxon>
        <taxon>Ditrysia</taxon>
        <taxon>Papilionoidea</taxon>
        <taxon>Nymphalidae</taxon>
        <taxon>Nymphalinae</taxon>
        <taxon>Euphydryas</taxon>
    </lineage>
</organism>
<name>A0AAU9TJP9_EUPED</name>
<sequence length="130" mass="15236">MGDFNGQIGKQERGEERTVGSHGFGNRSKNGSRLVSFAIENKMRILNSFYKKKSSKKWTWISPNSLYKNEIDYIMSNNAKVFKDVAILNNLNFNTDHRMVRKKYHLKVSNYYKNGKSFYNKKKQTGIVKR</sequence>